<comment type="subcellular location">
    <subcellularLocation>
        <location evidence="1">Golgi apparatus</location>
    </subcellularLocation>
</comment>
<evidence type="ECO:0000256" key="6">
    <source>
        <dbReference type="SAM" id="MobiDB-lite"/>
    </source>
</evidence>
<evidence type="ECO:0000256" key="4">
    <source>
        <dbReference type="ARBA" id="ARBA00023157"/>
    </source>
</evidence>
<feature type="region of interest" description="Disordered" evidence="6">
    <location>
        <begin position="142"/>
        <end position="226"/>
    </location>
</feature>
<gene>
    <name evidence="8" type="ORF">OKIOD_LOCUS8203</name>
</gene>
<comment type="similarity">
    <text evidence="2">Belongs to the FAM20 family.</text>
</comment>
<protein>
    <submittedName>
        <fullName evidence="8">Oidioi.mRNA.OKI2018_I69.XSR.g16645.t1.cds</fullName>
    </submittedName>
</protein>
<evidence type="ECO:0000256" key="3">
    <source>
        <dbReference type="ARBA" id="ARBA00023034"/>
    </source>
</evidence>
<keyword evidence="9" id="KW-1185">Reference proteome</keyword>
<evidence type="ECO:0000313" key="9">
    <source>
        <dbReference type="Proteomes" id="UP001158576"/>
    </source>
</evidence>
<evidence type="ECO:0000259" key="7">
    <source>
        <dbReference type="Pfam" id="PF06702"/>
    </source>
</evidence>
<dbReference type="Pfam" id="PF06702">
    <property type="entry name" value="Fam20C"/>
    <property type="match status" value="1"/>
</dbReference>
<evidence type="ECO:0000256" key="2">
    <source>
        <dbReference type="ARBA" id="ARBA00006557"/>
    </source>
</evidence>
<dbReference type="PANTHER" id="PTHR12450">
    <property type="entry name" value="DENTIN MATRIX PROTEIN 4 PROTEIN FAM20"/>
    <property type="match status" value="1"/>
</dbReference>
<feature type="domain" description="FAM20 C-terminal" evidence="7">
    <location>
        <begin position="379"/>
        <end position="538"/>
    </location>
</feature>
<evidence type="ECO:0000313" key="8">
    <source>
        <dbReference type="EMBL" id="CAG5099706.1"/>
    </source>
</evidence>
<accession>A0ABN7SKU5</accession>
<keyword evidence="4" id="KW-1015">Disulfide bond</keyword>
<feature type="region of interest" description="Disordered" evidence="6">
    <location>
        <begin position="11"/>
        <end position="124"/>
    </location>
</feature>
<sequence>MKLIKKLWVCGAPGNSDSAPISPRIPDTSSKSVHVLPPQNRPEILAHRRNDPSQSSYHGPFHPDPNYRPERYRRGGNAPSRDYQLFNAGGGLPQGVNRYPPAVAYNRKPNEPPLAPEQPQKLLQNLPNSSISQVANFPISQTTKSSSTSASSATSSSTTTSTTTTTAEPSKPSSKRALPRVSTTKAPPEPPKKAPPGGGSKRDQSKGGKALPGKLPGGGSLPLPTMKPSIRKKFIEDEIDRIGIKIEEKANTNHWEIARDWLRVRSVYPQNHQGLGSLMFAMTNTKIMKADILTKGTQLKMMFYLQGNQRAIFKPKRYEREHVIKGNAYDGYDRHNGEIASFHLDRILNFRRAPIVVGRKINLETEILPVATQRLKDTFKKKNGNTCFYGQCYYCKETELACGHGEIMEGSLTLWMADTFTLEKVRHPYQRTYRDDKSAKWETDPDYCSVYVKPNPPYDKGVRLLDMMDMAIFDFIIGNADRHHYEVWAEQPESMIILLDNAKSFGNPHHDELSILAPVAQCCLLRKSTFDRLVELKERGLL</sequence>
<evidence type="ECO:0000256" key="5">
    <source>
        <dbReference type="ARBA" id="ARBA00023180"/>
    </source>
</evidence>
<keyword evidence="3" id="KW-0333">Golgi apparatus</keyword>
<dbReference type="InterPro" id="IPR024869">
    <property type="entry name" value="FAM20"/>
</dbReference>
<keyword evidence="5" id="KW-0325">Glycoprotein</keyword>
<evidence type="ECO:0000256" key="1">
    <source>
        <dbReference type="ARBA" id="ARBA00004555"/>
    </source>
</evidence>
<name>A0ABN7SKU5_OIKDI</name>
<organism evidence="8 9">
    <name type="scientific">Oikopleura dioica</name>
    <name type="common">Tunicate</name>
    <dbReference type="NCBI Taxonomy" id="34765"/>
    <lineage>
        <taxon>Eukaryota</taxon>
        <taxon>Metazoa</taxon>
        <taxon>Chordata</taxon>
        <taxon>Tunicata</taxon>
        <taxon>Appendicularia</taxon>
        <taxon>Copelata</taxon>
        <taxon>Oikopleuridae</taxon>
        <taxon>Oikopleura</taxon>
    </lineage>
</organism>
<feature type="compositionally biased region" description="Low complexity" evidence="6">
    <location>
        <begin position="142"/>
        <end position="172"/>
    </location>
</feature>
<reference evidence="8 9" key="1">
    <citation type="submission" date="2021-04" db="EMBL/GenBank/DDBJ databases">
        <authorList>
            <person name="Bliznina A."/>
        </authorList>
    </citation>
    <scope>NUCLEOTIDE SEQUENCE [LARGE SCALE GENOMIC DNA]</scope>
</reference>
<proteinExistence type="inferred from homology"/>
<dbReference type="InterPro" id="IPR009581">
    <property type="entry name" value="FAM20_C"/>
</dbReference>
<dbReference type="EMBL" id="OU015569">
    <property type="protein sequence ID" value="CAG5099706.1"/>
    <property type="molecule type" value="Genomic_DNA"/>
</dbReference>
<dbReference type="PANTHER" id="PTHR12450:SF14">
    <property type="entry name" value="GLYCOSAMINOGLYCAN XYLOSYLKINASE"/>
    <property type="match status" value="1"/>
</dbReference>
<dbReference type="Proteomes" id="UP001158576">
    <property type="component" value="Chromosome XSR"/>
</dbReference>